<feature type="compositionally biased region" description="Basic and acidic residues" evidence="1">
    <location>
        <begin position="631"/>
        <end position="646"/>
    </location>
</feature>
<dbReference type="Proteomes" id="UP001487296">
    <property type="component" value="Unassembled WGS sequence"/>
</dbReference>
<dbReference type="Gene3D" id="2.30.30.940">
    <property type="match status" value="1"/>
</dbReference>
<organism evidence="3 4">
    <name type="scientific">Hallella faecis</name>
    <dbReference type="NCBI Taxonomy" id="2841596"/>
    <lineage>
        <taxon>Bacteria</taxon>
        <taxon>Pseudomonadati</taxon>
        <taxon>Bacteroidota</taxon>
        <taxon>Bacteroidia</taxon>
        <taxon>Bacteroidales</taxon>
        <taxon>Prevotellaceae</taxon>
        <taxon>Hallella</taxon>
    </lineage>
</organism>
<dbReference type="Pfam" id="PF14493">
    <property type="entry name" value="HTH_40"/>
    <property type="match status" value="1"/>
</dbReference>
<dbReference type="InterPro" id="IPR029491">
    <property type="entry name" value="Helicase_HTH"/>
</dbReference>
<keyword evidence="4" id="KW-1185">Reference proteome</keyword>
<dbReference type="InterPro" id="IPR027417">
    <property type="entry name" value="P-loop_NTPase"/>
</dbReference>
<reference evidence="3 4" key="1">
    <citation type="submission" date="2024-04" db="EMBL/GenBank/DDBJ databases">
        <title>Human intestinal bacterial collection.</title>
        <authorList>
            <person name="Pauvert C."/>
            <person name="Hitch T.C.A."/>
            <person name="Clavel T."/>
        </authorList>
    </citation>
    <scope>NUCLEOTIDE SEQUENCE [LARGE SCALE GENOMIC DNA]</scope>
    <source>
        <strain evidence="3 4">CLA-AA-H145</strain>
    </source>
</reference>
<evidence type="ECO:0000256" key="1">
    <source>
        <dbReference type="SAM" id="MobiDB-lite"/>
    </source>
</evidence>
<dbReference type="PANTHER" id="PTHR47642">
    <property type="entry name" value="ATP-DEPENDENT DNA HELICASE"/>
    <property type="match status" value="1"/>
</dbReference>
<name>A0ABV1FNM7_9BACT</name>
<proteinExistence type="predicted"/>
<dbReference type="InterPro" id="IPR051055">
    <property type="entry name" value="PIF1_helicase"/>
</dbReference>
<dbReference type="Gene3D" id="3.40.50.300">
    <property type="entry name" value="P-loop containing nucleotide triphosphate hydrolases"/>
    <property type="match status" value="2"/>
</dbReference>
<dbReference type="CDD" id="cd18809">
    <property type="entry name" value="SF1_C_RecD"/>
    <property type="match status" value="1"/>
</dbReference>
<dbReference type="InterPro" id="IPR003593">
    <property type="entry name" value="AAA+_ATPase"/>
</dbReference>
<sequence>MQQNNELRLAWDFVEHTGTSIFLTGKAGTGKTTFLKAVKEHSSKRMIVVAPTGVAAVNANGMTIHSFFQLPLSPYIPGTTIRDRYDFRKEKRRIIRTLDMLVIDEISMVRADLLDAIDFVLRRYRDSTQPFGGVQLLMIGDLQQLTPVVKPQEEALLDNYYDTPYFFGSKALQQISYVTIQLTHVFRQQDDTFISILNHIRDGHPTSDDIATLNTRYKPAFLPKAEDGYIRLTTHNRLADNYNETALLKLKGQRFAFDAEVGGEFPENNYPVEAQLVLKVGAQVMFVKNDASGAHRYYNGRIGHVVSVDDESIEVKCPGDDSAIKVERDVWENTRYVINDQTKTIDSEVLGTFKQYPLRLAWAITIHKSQGLTFDRAIIDAAQSFAPGQVYVALSRCKSLEGLVLASPINPHNIINDTRVAAYIANQQQATEQSVAALPNLKEEYYRYQLLDMFNFAALWDAEQLVNRTLVEFFRGYPELTACHKTVIEAMKAQVMDVAYKWMGLMRGMAQPELHKDVFLERVQHSELYFLEKLKDLIPGLLEKTKEAKSQNKKALELMDDRYKELMVQYFAKTKLLEAMADETFTVSGYMQAKQEAMLDAMDLVMPDGNRKRRIRKRKTDDFPDGLGSEPKADKPKAAPKPADKPKRQKGQTFQDTYALYCKGMSIQDIATARGLAVSTITGHLFHFVREGKIRLEALISPSKIKAVRHAMAQLGPEATRTDIKNACRADITWEDINLVISASQLSEHKD</sequence>
<gene>
    <name evidence="3" type="ORF">AAAT34_02795</name>
</gene>
<evidence type="ECO:0000259" key="2">
    <source>
        <dbReference type="SMART" id="SM00382"/>
    </source>
</evidence>
<dbReference type="InterPro" id="IPR010285">
    <property type="entry name" value="DNA_helicase_pif1-like_DEAD"/>
</dbReference>
<evidence type="ECO:0000313" key="4">
    <source>
        <dbReference type="Proteomes" id="UP001487296"/>
    </source>
</evidence>
<dbReference type="RefSeq" id="WP_215759035.1">
    <property type="nucleotide sequence ID" value="NZ_JAHKBE010000005.1"/>
</dbReference>
<accession>A0ABV1FNM7</accession>
<dbReference type="Pfam" id="PF05970">
    <property type="entry name" value="PIF1"/>
    <property type="match status" value="1"/>
</dbReference>
<dbReference type="SUPFAM" id="SSF52540">
    <property type="entry name" value="P-loop containing nucleoside triphosphate hydrolases"/>
    <property type="match status" value="2"/>
</dbReference>
<dbReference type="SMART" id="SM00382">
    <property type="entry name" value="AAA"/>
    <property type="match status" value="1"/>
</dbReference>
<comment type="caution">
    <text evidence="3">The sequence shown here is derived from an EMBL/GenBank/DDBJ whole genome shotgun (WGS) entry which is preliminary data.</text>
</comment>
<evidence type="ECO:0000313" key="3">
    <source>
        <dbReference type="EMBL" id="MEQ2485980.1"/>
    </source>
</evidence>
<protein>
    <submittedName>
        <fullName evidence="3">Helix-turn-helix domain-containing protein</fullName>
    </submittedName>
</protein>
<feature type="region of interest" description="Disordered" evidence="1">
    <location>
        <begin position="609"/>
        <end position="651"/>
    </location>
</feature>
<dbReference type="PANTHER" id="PTHR47642:SF5">
    <property type="entry name" value="ATP-DEPENDENT DNA HELICASE"/>
    <property type="match status" value="1"/>
</dbReference>
<dbReference type="CDD" id="cd18037">
    <property type="entry name" value="DEXSc_Pif1_like"/>
    <property type="match status" value="1"/>
</dbReference>
<feature type="domain" description="AAA+ ATPase" evidence="2">
    <location>
        <begin position="17"/>
        <end position="226"/>
    </location>
</feature>
<dbReference type="EMBL" id="JBBNFP010000006">
    <property type="protein sequence ID" value="MEQ2485980.1"/>
    <property type="molecule type" value="Genomic_DNA"/>
</dbReference>